<evidence type="ECO:0000256" key="3">
    <source>
        <dbReference type="ARBA" id="ARBA00008663"/>
    </source>
</evidence>
<dbReference type="AlphaFoldDB" id="A0A1H9TDM1"/>
<dbReference type="NCBIfam" id="NF011314">
    <property type="entry name" value="PRK14725.1"/>
    <property type="match status" value="1"/>
</dbReference>
<evidence type="ECO:0000256" key="2">
    <source>
        <dbReference type="ARBA" id="ARBA00004997"/>
    </source>
</evidence>
<keyword evidence="11" id="KW-0324">Glycolysis</keyword>
<dbReference type="GO" id="GO:0030955">
    <property type="term" value="F:potassium ion binding"/>
    <property type="evidence" value="ECO:0007669"/>
    <property type="project" value="InterPro"/>
</dbReference>
<keyword evidence="9" id="KW-0067">ATP-binding</keyword>
<dbReference type="InterPro" id="IPR015793">
    <property type="entry name" value="Pyrv_Knase_brl"/>
</dbReference>
<evidence type="ECO:0000256" key="8">
    <source>
        <dbReference type="ARBA" id="ARBA00022777"/>
    </source>
</evidence>
<dbReference type="GO" id="GO:0005524">
    <property type="term" value="F:ATP binding"/>
    <property type="evidence" value="ECO:0007669"/>
    <property type="project" value="UniProtKB-KW"/>
</dbReference>
<dbReference type="SUPFAM" id="SSF51621">
    <property type="entry name" value="Phosphoenolpyruvate/pyruvate domain"/>
    <property type="match status" value="1"/>
</dbReference>
<evidence type="ECO:0000313" key="15">
    <source>
        <dbReference type="Proteomes" id="UP000198929"/>
    </source>
</evidence>
<dbReference type="Pfam" id="PF00224">
    <property type="entry name" value="PK"/>
    <property type="match status" value="2"/>
</dbReference>
<dbReference type="InterPro" id="IPR015813">
    <property type="entry name" value="Pyrv/PenolPyrv_kinase-like_dom"/>
</dbReference>
<comment type="similarity">
    <text evidence="3">Belongs to the pyruvate kinase family.</text>
</comment>
<evidence type="ECO:0000256" key="9">
    <source>
        <dbReference type="ARBA" id="ARBA00022840"/>
    </source>
</evidence>
<dbReference type="GO" id="GO:0004743">
    <property type="term" value="F:pyruvate kinase activity"/>
    <property type="evidence" value="ECO:0007669"/>
    <property type="project" value="UniProtKB-EC"/>
</dbReference>
<reference evidence="15" key="1">
    <citation type="submission" date="2016-10" db="EMBL/GenBank/DDBJ databases">
        <authorList>
            <person name="Varghese N."/>
            <person name="Submissions S."/>
        </authorList>
    </citation>
    <scope>NUCLEOTIDE SEQUENCE [LARGE SCALE GENOMIC DNA]</scope>
    <source>
        <strain evidence="15">DSM 20524</strain>
    </source>
</reference>
<dbReference type="SUPFAM" id="SSF50800">
    <property type="entry name" value="PK beta-barrel domain-like"/>
    <property type="match status" value="1"/>
</dbReference>
<evidence type="ECO:0000256" key="4">
    <source>
        <dbReference type="ARBA" id="ARBA00012142"/>
    </source>
</evidence>
<evidence type="ECO:0000256" key="1">
    <source>
        <dbReference type="ARBA" id="ARBA00001958"/>
    </source>
</evidence>
<keyword evidence="12 14" id="KW-0670">Pyruvate</keyword>
<evidence type="ECO:0000313" key="14">
    <source>
        <dbReference type="EMBL" id="SER95430.1"/>
    </source>
</evidence>
<dbReference type="STRING" id="1121357.SAMN05661109_01436"/>
<comment type="cofactor">
    <cofactor evidence="1">
        <name>K(+)</name>
        <dbReference type="ChEBI" id="CHEBI:29103"/>
    </cofactor>
</comment>
<evidence type="ECO:0000259" key="13">
    <source>
        <dbReference type="Pfam" id="PF00224"/>
    </source>
</evidence>
<dbReference type="InterPro" id="IPR011037">
    <property type="entry name" value="Pyrv_Knase-like_insert_dom_sf"/>
</dbReference>
<keyword evidence="8 14" id="KW-0418">Kinase</keyword>
<evidence type="ECO:0000256" key="11">
    <source>
        <dbReference type="ARBA" id="ARBA00023152"/>
    </source>
</evidence>
<keyword evidence="5" id="KW-0808">Transferase</keyword>
<dbReference type="Proteomes" id="UP000198929">
    <property type="component" value="Unassembled WGS sequence"/>
</dbReference>
<keyword evidence="10" id="KW-0460">Magnesium</keyword>
<evidence type="ECO:0000256" key="6">
    <source>
        <dbReference type="ARBA" id="ARBA00022723"/>
    </source>
</evidence>
<dbReference type="Gene3D" id="2.40.33.10">
    <property type="entry name" value="PK beta-barrel domain-like"/>
    <property type="match status" value="1"/>
</dbReference>
<evidence type="ECO:0000256" key="10">
    <source>
        <dbReference type="ARBA" id="ARBA00022842"/>
    </source>
</evidence>
<evidence type="ECO:0000256" key="5">
    <source>
        <dbReference type="ARBA" id="ARBA00022679"/>
    </source>
</evidence>
<dbReference type="EC" id="2.7.1.40" evidence="4"/>
<proteinExistence type="inferred from homology"/>
<dbReference type="GO" id="GO:0016301">
    <property type="term" value="F:kinase activity"/>
    <property type="evidence" value="ECO:0007669"/>
    <property type="project" value="UniProtKB-KW"/>
</dbReference>
<dbReference type="Gene3D" id="3.20.20.60">
    <property type="entry name" value="Phosphoenolpyruvate-binding domains"/>
    <property type="match status" value="2"/>
</dbReference>
<dbReference type="RefSeq" id="WP_092258305.1">
    <property type="nucleotide sequence ID" value="NZ_CP047199.1"/>
</dbReference>
<sequence>MEKFVNELIPQLDSIIEDLQREAEAQQGAIGRVAKTHQHGATNLVHYTTLRAHDVRTLQAELSSLGATRLTTTEPAVMARLQAAHNVLDAYSGRALTYPAEALAGAFARSDDILEEHSDALFGPTSEDTHSRIMVTLPEEAAADPEMVREFAEAGMELARINCAHGDQDMWRAMIDNVHAAAEVVGREIRVSMDLAGPKVRTGDIEPGPAVIRARVTRDSAGQVIHPATLFLSEHGDPVPVAPETAGRPGVSLQVEGWWLSNLKIGSVITMRDSRGSKRRFTVREVREDGVVIAQGNKNAYIAASTLLQHNWERTRVWGVPAVEQKIRLYPGDTLILTTSQEPAQIVEGQPSTIGCTAPEAVKALEVGHEVLFDDGAIAAEVVDKRDNAGHCEAVLRITRAKENGTNLRAYKGINLPDTDIPLPSLTEEDLEAFEFVAHNAEIAAVSFIRTPEDVADVLETLERFAREAAETGHDALAERIRNLGIVLKIETIPAYQMLASVLLEGMRHPNLGIMIARGDLAVELGFERMVEVPRLISQMAEAAHVPVIMATQILEKMAKDGLPSRAEMTDVMYALRSECVMLNKGPHITDAIRILERASERLGHSQRKNRQLLRRISSWENAL</sequence>
<dbReference type="PANTHER" id="PTHR11817">
    <property type="entry name" value="PYRUVATE KINASE"/>
    <property type="match status" value="1"/>
</dbReference>
<evidence type="ECO:0000256" key="12">
    <source>
        <dbReference type="ARBA" id="ARBA00023317"/>
    </source>
</evidence>
<dbReference type="EMBL" id="FOGQ01000005">
    <property type="protein sequence ID" value="SER95430.1"/>
    <property type="molecule type" value="Genomic_DNA"/>
</dbReference>
<accession>A0A1H9TDM1</accession>
<dbReference type="UniPathway" id="UPA00109">
    <property type="reaction ID" value="UER00188"/>
</dbReference>
<protein>
    <recommendedName>
        <fullName evidence="4">pyruvate kinase</fullName>
        <ecNumber evidence="4">2.7.1.40</ecNumber>
    </recommendedName>
</protein>
<dbReference type="InterPro" id="IPR015806">
    <property type="entry name" value="Pyrv_Knase_insert_dom_sf"/>
</dbReference>
<dbReference type="GO" id="GO:0000287">
    <property type="term" value="F:magnesium ion binding"/>
    <property type="evidence" value="ECO:0007669"/>
    <property type="project" value="InterPro"/>
</dbReference>
<name>A0A1H9TDM1_9CORY</name>
<feature type="domain" description="Pyruvate kinase barrel" evidence="13">
    <location>
        <begin position="132"/>
        <end position="211"/>
    </location>
</feature>
<keyword evidence="7" id="KW-0547">Nucleotide-binding</keyword>
<keyword evidence="6" id="KW-0479">Metal-binding</keyword>
<dbReference type="InterPro" id="IPR001697">
    <property type="entry name" value="Pyr_Knase"/>
</dbReference>
<gene>
    <name evidence="14" type="ORF">SAMN05661109_01436</name>
</gene>
<comment type="pathway">
    <text evidence="2">Carbohydrate degradation; glycolysis; pyruvate from D-glyceraldehyde 3-phosphate: step 5/5.</text>
</comment>
<keyword evidence="15" id="KW-1185">Reference proteome</keyword>
<organism evidence="14 15">
    <name type="scientific">Corynebacterium cystitidis DSM 20524</name>
    <dbReference type="NCBI Taxonomy" id="1121357"/>
    <lineage>
        <taxon>Bacteria</taxon>
        <taxon>Bacillati</taxon>
        <taxon>Actinomycetota</taxon>
        <taxon>Actinomycetes</taxon>
        <taxon>Mycobacteriales</taxon>
        <taxon>Corynebacteriaceae</taxon>
        <taxon>Corynebacterium</taxon>
    </lineage>
</organism>
<evidence type="ECO:0000256" key="7">
    <source>
        <dbReference type="ARBA" id="ARBA00022741"/>
    </source>
</evidence>
<dbReference type="InterPro" id="IPR040442">
    <property type="entry name" value="Pyrv_kinase-like_dom_sf"/>
</dbReference>
<feature type="domain" description="Pyruvate kinase barrel" evidence="13">
    <location>
        <begin position="322"/>
        <end position="584"/>
    </location>
</feature>